<dbReference type="GO" id="GO:0051373">
    <property type="term" value="F:FATZ binding"/>
    <property type="evidence" value="ECO:0007669"/>
    <property type="project" value="TreeGrafter"/>
</dbReference>
<sequence>MPLGKPAPPNKRKNLAKIITDLTHITQDEYESDPETELDLGTKIRSPKDIMLEELSLQNNKGSKMFRMRQKRVDRFIYENNPDIFSNEAMDDLQKFVPSLGGMHGKGGAPVPPPKPGSKGAGAGAGTGAGAGDGAGADGQGGGDHGKEGGEGDSVWSPLKGGGSDDASKTMRILKLYVSPWEKAMKGDEILVATMKGGMAGPCDPKDLHKYKSFNRSAMPFGGFEKANQFLKFQMPEAEAKEEPEPAMVYQHEIGCRPSFNRTPIGWVGNGEPGSIHMETDAVPFDGETEEL</sequence>
<organism evidence="4 5">
    <name type="scientific">Champsocephalus esox</name>
    <name type="common">pike icefish</name>
    <dbReference type="NCBI Taxonomy" id="159716"/>
    <lineage>
        <taxon>Eukaryota</taxon>
        <taxon>Metazoa</taxon>
        <taxon>Chordata</taxon>
        <taxon>Craniata</taxon>
        <taxon>Vertebrata</taxon>
        <taxon>Euteleostomi</taxon>
        <taxon>Actinopterygii</taxon>
        <taxon>Neopterygii</taxon>
        <taxon>Teleostei</taxon>
        <taxon>Neoteleostei</taxon>
        <taxon>Acanthomorphata</taxon>
        <taxon>Eupercaria</taxon>
        <taxon>Perciformes</taxon>
        <taxon>Notothenioidei</taxon>
        <taxon>Channichthyidae</taxon>
        <taxon>Champsocephalus</taxon>
    </lineage>
</organism>
<dbReference type="InterPro" id="IPR008438">
    <property type="entry name" value="MYOZ"/>
</dbReference>
<comment type="caution">
    <text evidence="4">The sequence shown here is derived from an EMBL/GenBank/DDBJ whole genome shotgun (WGS) entry which is preliminary data.</text>
</comment>
<reference evidence="4 5" key="1">
    <citation type="journal article" date="2023" name="Mol. Biol. Evol.">
        <title>Genomics of Secondarily Temperate Adaptation in the Only Non-Antarctic Icefish.</title>
        <authorList>
            <person name="Rivera-Colon A.G."/>
            <person name="Rayamajhi N."/>
            <person name="Minhas B.F."/>
            <person name="Madrigal G."/>
            <person name="Bilyk K.T."/>
            <person name="Yoon V."/>
            <person name="Hune M."/>
            <person name="Gregory S."/>
            <person name="Cheng C.H.C."/>
            <person name="Catchen J.M."/>
        </authorList>
    </citation>
    <scope>NUCLEOTIDE SEQUENCE [LARGE SCALE GENOMIC DNA]</scope>
    <source>
        <strain evidence="4">JC2023a</strain>
    </source>
</reference>
<comment type="similarity">
    <text evidence="1">Belongs to the myozenin family.</text>
</comment>
<feature type="region of interest" description="Disordered" evidence="3">
    <location>
        <begin position="271"/>
        <end position="292"/>
    </location>
</feature>
<dbReference type="GO" id="GO:0030018">
    <property type="term" value="C:Z disc"/>
    <property type="evidence" value="ECO:0007669"/>
    <property type="project" value="InterPro"/>
</dbReference>
<evidence type="ECO:0000256" key="3">
    <source>
        <dbReference type="SAM" id="MobiDB-lite"/>
    </source>
</evidence>
<name>A0AAN8BCG1_9TELE</name>
<dbReference type="GO" id="GO:0015629">
    <property type="term" value="C:actin cytoskeleton"/>
    <property type="evidence" value="ECO:0007669"/>
    <property type="project" value="TreeGrafter"/>
</dbReference>
<evidence type="ECO:0000256" key="2">
    <source>
        <dbReference type="ARBA" id="ARBA00022553"/>
    </source>
</evidence>
<evidence type="ECO:0000313" key="4">
    <source>
        <dbReference type="EMBL" id="KAK5882658.1"/>
    </source>
</evidence>
<dbReference type="EMBL" id="JAULUE010002062">
    <property type="protein sequence ID" value="KAK5882658.1"/>
    <property type="molecule type" value="Genomic_DNA"/>
</dbReference>
<accession>A0AAN8BCG1</accession>
<feature type="region of interest" description="Disordered" evidence="3">
    <location>
        <begin position="99"/>
        <end position="166"/>
    </location>
</feature>
<dbReference type="Pfam" id="PF05556">
    <property type="entry name" value="Calsarcin"/>
    <property type="match status" value="1"/>
</dbReference>
<dbReference type="GO" id="GO:0031433">
    <property type="term" value="F:telethonin binding"/>
    <property type="evidence" value="ECO:0007669"/>
    <property type="project" value="TreeGrafter"/>
</dbReference>
<evidence type="ECO:0000313" key="5">
    <source>
        <dbReference type="Proteomes" id="UP001335648"/>
    </source>
</evidence>
<evidence type="ECO:0008006" key="6">
    <source>
        <dbReference type="Google" id="ProtNLM"/>
    </source>
</evidence>
<feature type="compositionally biased region" description="Gly residues" evidence="3">
    <location>
        <begin position="119"/>
        <end position="143"/>
    </location>
</feature>
<dbReference type="PANTHER" id="PTHR15941">
    <property type="entry name" value="MYOZENIN"/>
    <property type="match status" value="1"/>
</dbReference>
<dbReference type="AlphaFoldDB" id="A0AAN8BCG1"/>
<proteinExistence type="inferred from homology"/>
<dbReference type="GO" id="GO:0003779">
    <property type="term" value="F:actin binding"/>
    <property type="evidence" value="ECO:0007669"/>
    <property type="project" value="TreeGrafter"/>
</dbReference>
<dbReference type="PANTHER" id="PTHR15941:SF11">
    <property type="entry name" value="MYOZENIN-1"/>
    <property type="match status" value="1"/>
</dbReference>
<keyword evidence="2" id="KW-0597">Phosphoprotein</keyword>
<dbReference type="Proteomes" id="UP001335648">
    <property type="component" value="Unassembled WGS sequence"/>
</dbReference>
<keyword evidence="5" id="KW-1185">Reference proteome</keyword>
<protein>
    <recommendedName>
        <fullName evidence="6">Myozenin 1</fullName>
    </recommendedName>
</protein>
<evidence type="ECO:0000256" key="1">
    <source>
        <dbReference type="ARBA" id="ARBA00009126"/>
    </source>
</evidence>
<gene>
    <name evidence="4" type="ORF">CesoFtcFv8_021219</name>
</gene>